<accession>A0A650EQ13</accession>
<evidence type="ECO:0000313" key="3">
    <source>
        <dbReference type="EMBL" id="QGT51358.1"/>
    </source>
</evidence>
<dbReference type="SUPFAM" id="SSF54001">
    <property type="entry name" value="Cysteine proteinases"/>
    <property type="match status" value="1"/>
</dbReference>
<dbReference type="PANTHER" id="PTHR46333">
    <property type="entry name" value="CYTOKINESIS PROTEIN 3"/>
    <property type="match status" value="1"/>
</dbReference>
<sequence length="589" mass="66260">MTLKKLILSSIAIAILFANAFAAKSKSAKQKSSVSEQSKITKIPMPARSSEKKAESMIFDEAHVNAAIEDGNCAFLYAFAQSENPDSVLLAKANGAMKFYTGKSASLSQFHTDKMDGKVRRVPPEITEGVFTNPKEFLPQLVAFLANGAQSDFAKVKIFHDWICDNIAYDSEMYLSGRIYAQDYASVIKKRKAVCAGYAACINAMCSLAGIKSKTISGFSKGAGFSGKTGQYPDHDWNAVKINGRWYLLDATWDAGYLDYKTFVKRYSTQYLFWDARTFLYSHLAQKDSEQFFAPPLSKEQFEKEPKIEGKFFQKGLSLADNKLHFSNETSAEFEVRIKTNGNFFVTNELFDKQGFVQGAAWTKRKGGEITLCYDVPDGAEYQGGIYVQENSPFPFVILIPEFEGKWIPAVEKLLAEKKITQKEKEYFENAYFKVEENHRYYLADDQFATTRNAALAKIAKLVEPDIMHTDSVLTFNVKAAADYSGFGQGHLKYPSRHITYNNATNTELIAPLAGKLKSGTKQKFEIRSGNFTKFAFIIKGEWHFFEKNADSGNFEIELEIPNDEERVQLFASSNGKNYNSLLEWNVGE</sequence>
<feature type="chain" id="PRO_5025007154" description="Transglutaminase-like domain-containing protein" evidence="1">
    <location>
        <begin position="23"/>
        <end position="589"/>
    </location>
</feature>
<name>A0A650EQ13_9SPIO</name>
<dbReference type="EMBL" id="MN577574">
    <property type="protein sequence ID" value="QGT51358.1"/>
    <property type="molecule type" value="Genomic_DNA"/>
</dbReference>
<evidence type="ECO:0000256" key="1">
    <source>
        <dbReference type="SAM" id="SignalP"/>
    </source>
</evidence>
<feature type="domain" description="Transglutaminase-like" evidence="2">
    <location>
        <begin position="187"/>
        <end position="253"/>
    </location>
</feature>
<feature type="signal peptide" evidence="1">
    <location>
        <begin position="1"/>
        <end position="22"/>
    </location>
</feature>
<dbReference type="InterPro" id="IPR002931">
    <property type="entry name" value="Transglutaminase-like"/>
</dbReference>
<dbReference type="GO" id="GO:0005737">
    <property type="term" value="C:cytoplasm"/>
    <property type="evidence" value="ECO:0007669"/>
    <property type="project" value="TreeGrafter"/>
</dbReference>
<dbReference type="InterPro" id="IPR052557">
    <property type="entry name" value="CAP/Cytokinesis_protein"/>
</dbReference>
<reference evidence="3" key="1">
    <citation type="journal article" date="2020" name="J. ISSAAS">
        <title>Lactobacilli and other gastrointestinal microbiota of Peromyscus leucopus, reservoir host for agents of Lyme disease and other zoonoses in North America.</title>
        <authorList>
            <person name="Milovic A."/>
            <person name="Bassam K."/>
            <person name="Shao H."/>
            <person name="Chatzistamou I."/>
            <person name="Tufts D.M."/>
            <person name="Diuk-Wasser M."/>
            <person name="Barbour A.G."/>
        </authorList>
    </citation>
    <scope>NUCLEOTIDE SEQUENCE</scope>
    <source>
        <strain evidence="3">LL50</strain>
    </source>
</reference>
<dbReference type="Gene3D" id="3.10.620.30">
    <property type="match status" value="1"/>
</dbReference>
<proteinExistence type="predicted"/>
<gene>
    <name evidence="3" type="ORF">Unknown280_0500</name>
</gene>
<dbReference type="PANTHER" id="PTHR46333:SF2">
    <property type="entry name" value="CYTOKINESIS PROTEIN 3"/>
    <property type="match status" value="1"/>
</dbReference>
<keyword evidence="1" id="KW-0732">Signal</keyword>
<evidence type="ECO:0000259" key="2">
    <source>
        <dbReference type="SMART" id="SM00460"/>
    </source>
</evidence>
<dbReference type="Pfam" id="PF01841">
    <property type="entry name" value="Transglut_core"/>
    <property type="match status" value="1"/>
</dbReference>
<protein>
    <recommendedName>
        <fullName evidence="2">Transglutaminase-like domain-containing protein</fullName>
    </recommendedName>
</protein>
<dbReference type="AlphaFoldDB" id="A0A650EQ13"/>
<dbReference type="SMART" id="SM00460">
    <property type="entry name" value="TGc"/>
    <property type="match status" value="1"/>
</dbReference>
<dbReference type="InterPro" id="IPR038765">
    <property type="entry name" value="Papain-like_cys_pep_sf"/>
</dbReference>
<organism evidence="3">
    <name type="scientific">uncultured Spirochaetaceae bacterium</name>
    <dbReference type="NCBI Taxonomy" id="201186"/>
    <lineage>
        <taxon>Bacteria</taxon>
        <taxon>Pseudomonadati</taxon>
        <taxon>Spirochaetota</taxon>
        <taxon>Spirochaetia</taxon>
        <taxon>Spirochaetales</taxon>
        <taxon>Spirochaetaceae</taxon>
        <taxon>environmental samples</taxon>
    </lineage>
</organism>